<protein>
    <submittedName>
        <fullName evidence="8">D-lactate dehydrogenase</fullName>
    </submittedName>
</protein>
<dbReference type="Gene3D" id="3.40.50.720">
    <property type="entry name" value="NAD(P)-binding Rossmann-like Domain"/>
    <property type="match status" value="2"/>
</dbReference>
<dbReference type="PANTHER" id="PTHR43026">
    <property type="entry name" value="2-HYDROXYACID DEHYDROGENASE HOMOLOG 1-RELATED"/>
    <property type="match status" value="1"/>
</dbReference>
<accession>A0A242KBT8</accession>
<evidence type="ECO:0000259" key="5">
    <source>
        <dbReference type="Pfam" id="PF00389"/>
    </source>
</evidence>
<dbReference type="AlphaFoldDB" id="A0A242KBT8"/>
<reference evidence="8" key="3">
    <citation type="submission" date="2024-03" db="EMBL/GenBank/DDBJ databases">
        <title>The Genome Sequence of Enterococcus sp. DIV0242b.</title>
        <authorList>
            <consortium name="The Broad Institute Genomics Platform"/>
            <consortium name="The Broad Institute Microbial Omics Core"/>
            <consortium name="The Broad Institute Genomic Center for Infectious Diseases"/>
            <person name="Earl A."/>
            <person name="Manson A."/>
            <person name="Gilmore M."/>
            <person name="Schwartman J."/>
            <person name="Shea T."/>
            <person name="Abouelleil A."/>
            <person name="Cao P."/>
            <person name="Chapman S."/>
            <person name="Cusick C."/>
            <person name="Young S."/>
            <person name="Neafsey D."/>
            <person name="Nusbaum C."/>
            <person name="Birren B."/>
        </authorList>
    </citation>
    <scope>NUCLEOTIDE SEQUENCE</scope>
    <source>
        <strain evidence="8">9E7_DIV0242</strain>
    </source>
</reference>
<evidence type="ECO:0000259" key="6">
    <source>
        <dbReference type="Pfam" id="PF02826"/>
    </source>
</evidence>
<evidence type="ECO:0000256" key="2">
    <source>
        <dbReference type="ARBA" id="ARBA00023002"/>
    </source>
</evidence>
<dbReference type="EMBL" id="CP147247">
    <property type="protein sequence ID" value="WYJ88475.1"/>
    <property type="molecule type" value="Genomic_DNA"/>
</dbReference>
<dbReference type="InterPro" id="IPR006139">
    <property type="entry name" value="D-isomer_2_OHA_DH_cat_dom"/>
</dbReference>
<evidence type="ECO:0000313" key="8">
    <source>
        <dbReference type="EMBL" id="WYJ88475.1"/>
    </source>
</evidence>
<dbReference type="PROSITE" id="PS00065">
    <property type="entry name" value="D_2_HYDROXYACID_DH_1"/>
    <property type="match status" value="1"/>
</dbReference>
<evidence type="ECO:0000313" key="9">
    <source>
        <dbReference type="Proteomes" id="UP000195141"/>
    </source>
</evidence>
<dbReference type="Pfam" id="PF02826">
    <property type="entry name" value="2-Hacid_dh_C"/>
    <property type="match status" value="1"/>
</dbReference>
<dbReference type="PROSITE" id="PS00671">
    <property type="entry name" value="D_2_HYDROXYACID_DH_3"/>
    <property type="match status" value="1"/>
</dbReference>
<dbReference type="GO" id="GO:0008720">
    <property type="term" value="F:D-lactate dehydrogenase (NAD+) activity"/>
    <property type="evidence" value="ECO:0007669"/>
    <property type="project" value="TreeGrafter"/>
</dbReference>
<dbReference type="InterPro" id="IPR036291">
    <property type="entry name" value="NAD(P)-bd_dom_sf"/>
</dbReference>
<dbReference type="RefSeq" id="WP_086347416.1">
    <property type="nucleotide sequence ID" value="NZ_CP147247.1"/>
</dbReference>
<proteinExistence type="inferred from homology"/>
<comment type="similarity">
    <text evidence="1 4">Belongs to the D-isomer specific 2-hydroxyacid dehydrogenase family.</text>
</comment>
<dbReference type="GO" id="GO:0051287">
    <property type="term" value="F:NAD binding"/>
    <property type="evidence" value="ECO:0007669"/>
    <property type="project" value="InterPro"/>
</dbReference>
<dbReference type="InterPro" id="IPR006140">
    <property type="entry name" value="D-isomer_DH_NAD-bd"/>
</dbReference>
<feature type="domain" description="D-isomer specific 2-hydroxyacid dehydrogenase catalytic" evidence="5">
    <location>
        <begin position="11"/>
        <end position="327"/>
    </location>
</feature>
<dbReference type="PRINTS" id="PR00411">
    <property type="entry name" value="PNDRDTASEI"/>
</dbReference>
<dbReference type="SUPFAM" id="SSF52283">
    <property type="entry name" value="Formate/glycerate dehydrogenase catalytic domain-like"/>
    <property type="match status" value="1"/>
</dbReference>
<evidence type="ECO:0000313" key="7">
    <source>
        <dbReference type="EMBL" id="OTP18426.1"/>
    </source>
</evidence>
<keyword evidence="3" id="KW-0520">NAD</keyword>
<dbReference type="Pfam" id="PF00389">
    <property type="entry name" value="2-Hacid_dh"/>
    <property type="match status" value="1"/>
</dbReference>
<evidence type="ECO:0000256" key="1">
    <source>
        <dbReference type="ARBA" id="ARBA00005854"/>
    </source>
</evidence>
<keyword evidence="2 4" id="KW-0560">Oxidoreductase</keyword>
<dbReference type="EMBL" id="NGMM01000001">
    <property type="protein sequence ID" value="OTP18426.1"/>
    <property type="molecule type" value="Genomic_DNA"/>
</dbReference>
<sequence length="332" mass="36943">MKIFIFGIGKKEQPVAEQWAAQHGITLETSDQELNADTVRLAKDADAISFQQMASVHDEITYQQMAEFGIRYLSTRSAGIDGLSKTYLKKYNIKAANVPVYSPRAIAEHALTLSFMLLRHIPKLMQREQQQNFVLDGLIGREIHELTVGIIGTGHIGLTTAQLFNSLGAKVIAYDKFPKENIEDTLTYLPTIEAVAEKADIFSLHTPYTPENHHLVDEKLLSKMKPDALLINTARGPLVDTQALLKALQSGTIGGAGLDTLENEELYINKTKEEQLEKHPYIADLLALDTVIVTPHIAFYTLEASKILMESSLNSLYELEKNGDTDSLIHLD</sequence>
<reference evidence="7" key="1">
    <citation type="submission" date="2017-05" db="EMBL/GenBank/DDBJ databases">
        <title>The Genome Sequence of Enterococcus sp. 9E7_DIV0242.</title>
        <authorList>
            <consortium name="The Broad Institute Genomics Platform"/>
            <consortium name="The Broad Institute Genomic Center for Infectious Diseases"/>
            <person name="Earl A."/>
            <person name="Manson A."/>
            <person name="Schwartman J."/>
            <person name="Gilmore M."/>
            <person name="Abouelleil A."/>
            <person name="Cao P."/>
            <person name="Chapman S."/>
            <person name="Cusick C."/>
            <person name="Shea T."/>
            <person name="Young S."/>
            <person name="Neafsey D."/>
            <person name="Nusbaum C."/>
            <person name="Birren B."/>
        </authorList>
    </citation>
    <scope>NUCLEOTIDE SEQUENCE [LARGE SCALE GENOMIC DNA]</scope>
    <source>
        <strain evidence="7">9E7_DIV0242</strain>
    </source>
</reference>
<dbReference type="SUPFAM" id="SSF51735">
    <property type="entry name" value="NAD(P)-binding Rossmann-fold domains"/>
    <property type="match status" value="1"/>
</dbReference>
<dbReference type="PANTHER" id="PTHR43026:SF1">
    <property type="entry name" value="2-HYDROXYACID DEHYDROGENASE HOMOLOG 1-RELATED"/>
    <property type="match status" value="1"/>
</dbReference>
<dbReference type="OrthoDB" id="9805416at2"/>
<evidence type="ECO:0000256" key="4">
    <source>
        <dbReference type="RuleBase" id="RU003719"/>
    </source>
</evidence>
<organism evidence="7">
    <name type="scientific">Candidatus Enterococcus clewellii</name>
    <dbReference type="NCBI Taxonomy" id="1834193"/>
    <lineage>
        <taxon>Bacteria</taxon>
        <taxon>Bacillati</taxon>
        <taxon>Bacillota</taxon>
        <taxon>Bacilli</taxon>
        <taxon>Lactobacillales</taxon>
        <taxon>Enterococcaceae</taxon>
        <taxon>Enterococcus</taxon>
    </lineage>
</organism>
<keyword evidence="9" id="KW-1185">Reference proteome</keyword>
<dbReference type="InterPro" id="IPR029752">
    <property type="entry name" value="D-isomer_DH_CS1"/>
</dbReference>
<feature type="domain" description="D-isomer specific 2-hydroxyacid dehydrogenase NAD-binding" evidence="6">
    <location>
        <begin position="112"/>
        <end position="298"/>
    </location>
</feature>
<reference evidence="8" key="2">
    <citation type="submission" date="2017-05" db="EMBL/GenBank/DDBJ databases">
        <authorList>
            <consortium name="The Broad Institute Genomics Platform"/>
            <consortium name="The Broad Institute Genomic Center for Infectious Diseases"/>
            <person name="Earl A."/>
            <person name="Manson A."/>
            <person name="Schwartman J."/>
            <person name="Gilmore M."/>
            <person name="Abouelleil A."/>
            <person name="Cao P."/>
            <person name="Chapman S."/>
            <person name="Cusick C."/>
            <person name="Shea T."/>
            <person name="Young S."/>
            <person name="Neafsey D."/>
            <person name="Nusbaum C."/>
            <person name="Birren B."/>
        </authorList>
    </citation>
    <scope>NUCLEOTIDE SEQUENCE</scope>
    <source>
        <strain evidence="8">9E7_DIV0242</strain>
    </source>
</reference>
<gene>
    <name evidence="8" type="ORF">A5888_000194</name>
    <name evidence="7" type="ORF">A5888_000240</name>
</gene>
<dbReference type="Proteomes" id="UP000195141">
    <property type="component" value="Chromosome"/>
</dbReference>
<dbReference type="InterPro" id="IPR029753">
    <property type="entry name" value="D-isomer_DH_CS"/>
</dbReference>
<name>A0A242KBT8_9ENTE</name>
<evidence type="ECO:0000256" key="3">
    <source>
        <dbReference type="ARBA" id="ARBA00023027"/>
    </source>
</evidence>
<dbReference type="InterPro" id="IPR058205">
    <property type="entry name" value="D-LDH-like"/>
</dbReference>